<dbReference type="EMBL" id="REGN01002974">
    <property type="protein sequence ID" value="RNA25114.1"/>
    <property type="molecule type" value="Genomic_DNA"/>
</dbReference>
<organism evidence="1 2">
    <name type="scientific">Brachionus plicatilis</name>
    <name type="common">Marine rotifer</name>
    <name type="synonym">Brachionus muelleri</name>
    <dbReference type="NCBI Taxonomy" id="10195"/>
    <lineage>
        <taxon>Eukaryota</taxon>
        <taxon>Metazoa</taxon>
        <taxon>Spiralia</taxon>
        <taxon>Gnathifera</taxon>
        <taxon>Rotifera</taxon>
        <taxon>Eurotatoria</taxon>
        <taxon>Monogononta</taxon>
        <taxon>Pseudotrocha</taxon>
        <taxon>Ploima</taxon>
        <taxon>Brachionidae</taxon>
        <taxon>Brachionus</taxon>
    </lineage>
</organism>
<reference evidence="1 2" key="1">
    <citation type="journal article" date="2018" name="Sci. Rep.">
        <title>Genomic signatures of local adaptation to the degree of environmental predictability in rotifers.</title>
        <authorList>
            <person name="Franch-Gras L."/>
            <person name="Hahn C."/>
            <person name="Garcia-Roger E.M."/>
            <person name="Carmona M.J."/>
            <person name="Serra M."/>
            <person name="Gomez A."/>
        </authorList>
    </citation>
    <scope>NUCLEOTIDE SEQUENCE [LARGE SCALE GENOMIC DNA]</scope>
    <source>
        <strain evidence="1">HYR1</strain>
    </source>
</reference>
<dbReference type="Proteomes" id="UP000276133">
    <property type="component" value="Unassembled WGS sequence"/>
</dbReference>
<sequence>MKQILIVVAHQIFLMNSVIPKARTRTRKKILLKPGPGPLKNLLKHGPGLLDSNIRTPDKIY</sequence>
<gene>
    <name evidence="1" type="ORF">BpHYR1_046582</name>
</gene>
<evidence type="ECO:0000313" key="1">
    <source>
        <dbReference type="EMBL" id="RNA25114.1"/>
    </source>
</evidence>
<proteinExistence type="predicted"/>
<dbReference type="AlphaFoldDB" id="A0A3M7RNK5"/>
<evidence type="ECO:0000313" key="2">
    <source>
        <dbReference type="Proteomes" id="UP000276133"/>
    </source>
</evidence>
<name>A0A3M7RNK5_BRAPC</name>
<accession>A0A3M7RNK5</accession>
<comment type="caution">
    <text evidence="1">The sequence shown here is derived from an EMBL/GenBank/DDBJ whole genome shotgun (WGS) entry which is preliminary data.</text>
</comment>
<protein>
    <submittedName>
        <fullName evidence="1">Uncharacterized protein</fullName>
    </submittedName>
</protein>
<keyword evidence="2" id="KW-1185">Reference proteome</keyword>